<dbReference type="Pfam" id="PF03460">
    <property type="entry name" value="NIR_SIR_ferr"/>
    <property type="match status" value="1"/>
</dbReference>
<evidence type="ECO:0000256" key="3">
    <source>
        <dbReference type="ARBA" id="ARBA00022723"/>
    </source>
</evidence>
<dbReference type="InterPro" id="IPR045854">
    <property type="entry name" value="NO2/SO3_Rdtase_4Fe4S_sf"/>
</dbReference>
<keyword evidence="9" id="KW-1185">Reference proteome</keyword>
<keyword evidence="5" id="KW-0408">Iron</keyword>
<reference evidence="8 9" key="1">
    <citation type="journal article" date="2015" name="Int. J. Syst. Evol. Microbiol.">
        <title>Gemmobacter intermedius sp. nov., isolated from a white stork (Ciconia ciconia).</title>
        <authorList>
            <person name="Kampfer P."/>
            <person name="Jerzak L."/>
            <person name="Wilharm G."/>
            <person name="Golke J."/>
            <person name="Busse H.J."/>
            <person name="Glaeser S.P."/>
        </authorList>
    </citation>
    <scope>NUCLEOTIDE SEQUENCE [LARGE SCALE GENOMIC DNA]</scope>
    <source>
        <strain evidence="8 9">119/4</strain>
    </source>
</reference>
<dbReference type="GO" id="GO:0046872">
    <property type="term" value="F:metal ion binding"/>
    <property type="evidence" value="ECO:0007669"/>
    <property type="project" value="UniProtKB-KW"/>
</dbReference>
<feature type="domain" description="Nitrite/Sulfite reductase ferredoxin-like" evidence="7">
    <location>
        <begin position="13"/>
        <end position="78"/>
    </location>
</feature>
<evidence type="ECO:0000313" key="8">
    <source>
        <dbReference type="EMBL" id="RWY38814.1"/>
    </source>
</evidence>
<dbReference type="Gene3D" id="3.90.480.20">
    <property type="match status" value="1"/>
</dbReference>
<evidence type="ECO:0000256" key="1">
    <source>
        <dbReference type="ARBA" id="ARBA00022485"/>
    </source>
</evidence>
<keyword evidence="4" id="KW-0560">Oxidoreductase</keyword>
<keyword evidence="2" id="KW-0349">Heme</keyword>
<dbReference type="PANTHER" id="PTHR32439">
    <property type="entry name" value="FERREDOXIN--NITRITE REDUCTASE, CHLOROPLASTIC"/>
    <property type="match status" value="1"/>
</dbReference>
<dbReference type="Proteomes" id="UP000287168">
    <property type="component" value="Unassembled WGS sequence"/>
</dbReference>
<organism evidence="8 9">
    <name type="scientific">Falsigemmobacter intermedius</name>
    <dbReference type="NCBI Taxonomy" id="1553448"/>
    <lineage>
        <taxon>Bacteria</taxon>
        <taxon>Pseudomonadati</taxon>
        <taxon>Pseudomonadota</taxon>
        <taxon>Alphaproteobacteria</taxon>
        <taxon>Rhodobacterales</taxon>
        <taxon>Paracoccaceae</taxon>
        <taxon>Falsigemmobacter</taxon>
    </lineage>
</organism>
<keyword evidence="1" id="KW-0004">4Fe-4S</keyword>
<proteinExistence type="predicted"/>
<sequence length="370" mass="38978">MSRKGWCPGALRPMPAGDGLLLRLRPRGSMLAADQVAGLADLATLYGNGAIDLGSRASLQLRGVTAAALPDLHKALADLALLDSDPALEARRNTITTPLWQTGDETADLITLLEDGLQHAPDLPAKFGFALDTGRAPCLQLASADLRIEESSAGLILRPDGCPMGQVFQPLDLPELLGKLLHWFVKTDCPRMAVALRDGHVAPLRQDAPPRPQPAMADLLQTSGLLFAPFGAASSQAFHELAAQGLRLTPWRAVRPDSPPPLTRHWLQNPNDTRLRVDACPGAPHCSAASVTTRDLALQLAPLVPPGRHLHLSGCAKGCARATAADVTLTGRDGRFDLILQGRAGDAPAQTGLAPHTLAAAIGGHFAPPL</sequence>
<dbReference type="GO" id="GO:0016491">
    <property type="term" value="F:oxidoreductase activity"/>
    <property type="evidence" value="ECO:0007669"/>
    <property type="project" value="UniProtKB-KW"/>
</dbReference>
<dbReference type="GO" id="GO:0020037">
    <property type="term" value="F:heme binding"/>
    <property type="evidence" value="ECO:0007669"/>
    <property type="project" value="InterPro"/>
</dbReference>
<evidence type="ECO:0000256" key="6">
    <source>
        <dbReference type="ARBA" id="ARBA00023014"/>
    </source>
</evidence>
<dbReference type="GO" id="GO:0051539">
    <property type="term" value="F:4 iron, 4 sulfur cluster binding"/>
    <property type="evidence" value="ECO:0007669"/>
    <property type="project" value="UniProtKB-KW"/>
</dbReference>
<dbReference type="Gene3D" id="3.30.413.10">
    <property type="entry name" value="Sulfite Reductase Hemoprotein, domain 1"/>
    <property type="match status" value="1"/>
</dbReference>
<dbReference type="OrthoDB" id="7459360at2"/>
<dbReference type="InterPro" id="IPR006066">
    <property type="entry name" value="NO2/SO3_Rdtase_FeS/sirohaem_BS"/>
</dbReference>
<evidence type="ECO:0000256" key="4">
    <source>
        <dbReference type="ARBA" id="ARBA00023002"/>
    </source>
</evidence>
<dbReference type="PANTHER" id="PTHR32439:SF9">
    <property type="entry name" value="BLR3264 PROTEIN"/>
    <property type="match status" value="1"/>
</dbReference>
<name>A0A444M8M4_9RHOB</name>
<dbReference type="InterPro" id="IPR036136">
    <property type="entry name" value="Nit/Sulf_reduc_fer-like_dom_sf"/>
</dbReference>
<dbReference type="InterPro" id="IPR005117">
    <property type="entry name" value="NiRdtase/SiRdtase_haem-b_fer"/>
</dbReference>
<dbReference type="EMBL" id="SBLC01000029">
    <property type="protein sequence ID" value="RWY38814.1"/>
    <property type="molecule type" value="Genomic_DNA"/>
</dbReference>
<comment type="caution">
    <text evidence="8">The sequence shown here is derived from an EMBL/GenBank/DDBJ whole genome shotgun (WGS) entry which is preliminary data.</text>
</comment>
<dbReference type="SUPFAM" id="SSF55124">
    <property type="entry name" value="Nitrite/Sulfite reductase N-terminal domain-like"/>
    <property type="match status" value="1"/>
</dbReference>
<dbReference type="RefSeq" id="WP_128490339.1">
    <property type="nucleotide sequence ID" value="NZ_JBHRVN010000006.1"/>
</dbReference>
<dbReference type="PROSITE" id="PS00365">
    <property type="entry name" value="NIR_SIR"/>
    <property type="match status" value="1"/>
</dbReference>
<evidence type="ECO:0000259" key="7">
    <source>
        <dbReference type="Pfam" id="PF03460"/>
    </source>
</evidence>
<accession>A0A444M8M4</accession>
<dbReference type="AlphaFoldDB" id="A0A444M8M4"/>
<keyword evidence="3" id="KW-0479">Metal-binding</keyword>
<gene>
    <name evidence="8" type="ORF">EP867_15215</name>
</gene>
<evidence type="ECO:0000256" key="5">
    <source>
        <dbReference type="ARBA" id="ARBA00023004"/>
    </source>
</evidence>
<evidence type="ECO:0000313" key="9">
    <source>
        <dbReference type="Proteomes" id="UP000287168"/>
    </source>
</evidence>
<dbReference type="InterPro" id="IPR051329">
    <property type="entry name" value="NIR_SIR_4Fe-4S"/>
</dbReference>
<keyword evidence="6" id="KW-0411">Iron-sulfur</keyword>
<protein>
    <recommendedName>
        <fullName evidence="7">Nitrite/Sulfite reductase ferredoxin-like domain-containing protein</fullName>
    </recommendedName>
</protein>
<evidence type="ECO:0000256" key="2">
    <source>
        <dbReference type="ARBA" id="ARBA00022617"/>
    </source>
</evidence>
<dbReference type="SUPFAM" id="SSF56014">
    <property type="entry name" value="Nitrite and sulphite reductase 4Fe-4S domain-like"/>
    <property type="match status" value="1"/>
</dbReference>